<dbReference type="Gene3D" id="3.90.180.10">
    <property type="entry name" value="Medium-chain alcohol dehydrogenases, catalytic domain"/>
    <property type="match status" value="1"/>
</dbReference>
<evidence type="ECO:0000256" key="2">
    <source>
        <dbReference type="ARBA" id="ARBA00008072"/>
    </source>
</evidence>
<comment type="caution">
    <text evidence="12">The sequence shown here is derived from an EMBL/GenBank/DDBJ whole genome shotgun (WGS) entry which is preliminary data.</text>
</comment>
<keyword evidence="5" id="KW-0560">Oxidoreductase</keyword>
<evidence type="ECO:0000256" key="7">
    <source>
        <dbReference type="ARBA" id="ARBA00026132"/>
    </source>
</evidence>
<evidence type="ECO:0000256" key="4">
    <source>
        <dbReference type="ARBA" id="ARBA00022833"/>
    </source>
</evidence>
<dbReference type="InterPro" id="IPR036291">
    <property type="entry name" value="NAD(P)-bd_dom_sf"/>
</dbReference>
<dbReference type="SUPFAM" id="SSF51735">
    <property type="entry name" value="NAD(P)-binding Rossmann-fold domains"/>
    <property type="match status" value="1"/>
</dbReference>
<comment type="cofactor">
    <cofactor evidence="1 9">
        <name>Zn(2+)</name>
        <dbReference type="ChEBI" id="CHEBI:29105"/>
    </cofactor>
</comment>
<evidence type="ECO:0000256" key="1">
    <source>
        <dbReference type="ARBA" id="ARBA00001947"/>
    </source>
</evidence>
<dbReference type="Pfam" id="PF00107">
    <property type="entry name" value="ADH_zinc_N"/>
    <property type="match status" value="1"/>
</dbReference>
<accession>A0A5N5TES6</accession>
<dbReference type="InterPro" id="IPR011032">
    <property type="entry name" value="GroES-like_sf"/>
</dbReference>
<evidence type="ECO:0000313" key="12">
    <source>
        <dbReference type="EMBL" id="KAB7503440.1"/>
    </source>
</evidence>
<evidence type="ECO:0000256" key="6">
    <source>
        <dbReference type="ARBA" id="ARBA00023027"/>
    </source>
</evidence>
<dbReference type="Pfam" id="PF08240">
    <property type="entry name" value="ADH_N"/>
    <property type="match status" value="1"/>
</dbReference>
<dbReference type="InterPro" id="IPR013154">
    <property type="entry name" value="ADH-like_N"/>
</dbReference>
<dbReference type="InterPro" id="IPR045306">
    <property type="entry name" value="SDH-like"/>
</dbReference>
<evidence type="ECO:0000259" key="10">
    <source>
        <dbReference type="Pfam" id="PF00107"/>
    </source>
</evidence>
<dbReference type="Gene3D" id="3.40.50.720">
    <property type="entry name" value="NAD(P)-binding Rossmann-like Domain"/>
    <property type="match status" value="1"/>
</dbReference>
<proteinExistence type="inferred from homology"/>
<evidence type="ECO:0000256" key="3">
    <source>
        <dbReference type="ARBA" id="ARBA00022723"/>
    </source>
</evidence>
<dbReference type="Proteomes" id="UP000326759">
    <property type="component" value="Unassembled WGS sequence"/>
</dbReference>
<evidence type="ECO:0000256" key="5">
    <source>
        <dbReference type="ARBA" id="ARBA00023002"/>
    </source>
</evidence>
<dbReference type="GO" id="GO:0003939">
    <property type="term" value="F:L-iditol 2-dehydrogenase (NAD+) activity"/>
    <property type="evidence" value="ECO:0007669"/>
    <property type="project" value="TreeGrafter"/>
</dbReference>
<dbReference type="SUPFAM" id="SSF50129">
    <property type="entry name" value="GroES-like"/>
    <property type="match status" value="1"/>
</dbReference>
<keyword evidence="13" id="KW-1185">Reference proteome</keyword>
<sequence length="315" mass="33227">MAHVGICGSDVSYLTKGRIGDFIVKAPMIIGHESAGIVAKCGSAVKNLKPGDRVAIEPGVPCRYCEFCKSGRYNLCPDVVFLATPPVHGNLMRYYKHAADFCFKLPDHVSTEEGAMLEPLSVAVHACNRANISLGCKVLVCGAGPIGLVSLLTAKAMGATNVVVTDVVEEKLKVAKELGADAVLNVRNGTATENAKKVEELLGGIMPDCTIECSGAESSTKLGILATKAGGILLLVGLGPMEVKVPLVNAAVREVDIRGIFRYVNCYPLALDMIASGRVNVKPLITHRYKLEETVQAFETAKTGAGGAIKIMISC</sequence>
<dbReference type="CDD" id="cd05285">
    <property type="entry name" value="sorbitol_DH"/>
    <property type="match status" value="1"/>
</dbReference>
<dbReference type="InterPro" id="IPR002328">
    <property type="entry name" value="ADH_Zn_CS"/>
</dbReference>
<dbReference type="GO" id="GO:0008270">
    <property type="term" value="F:zinc ion binding"/>
    <property type="evidence" value="ECO:0007669"/>
    <property type="project" value="InterPro"/>
</dbReference>
<keyword evidence="3 9" id="KW-0479">Metal-binding</keyword>
<dbReference type="EMBL" id="SEYY01005141">
    <property type="protein sequence ID" value="KAB7503440.1"/>
    <property type="molecule type" value="Genomic_DNA"/>
</dbReference>
<dbReference type="AlphaFoldDB" id="A0A5N5TES6"/>
<dbReference type="FunFam" id="3.40.50.720:FF:000068">
    <property type="entry name" value="Sorbitol dehydrogenase"/>
    <property type="match status" value="1"/>
</dbReference>
<evidence type="ECO:0000256" key="9">
    <source>
        <dbReference type="RuleBase" id="RU361277"/>
    </source>
</evidence>
<feature type="domain" description="Alcohol dehydrogenase-like N-terminal" evidence="11">
    <location>
        <begin position="2"/>
        <end position="107"/>
    </location>
</feature>
<dbReference type="PANTHER" id="PTHR43161">
    <property type="entry name" value="SORBITOL DEHYDROGENASE"/>
    <property type="match status" value="1"/>
</dbReference>
<gene>
    <name evidence="12" type="primary">SORD_0</name>
    <name evidence="12" type="ORF">Anas_13580</name>
</gene>
<keyword evidence="4 9" id="KW-0862">Zinc</keyword>
<protein>
    <recommendedName>
        <fullName evidence="7">Sorbitol dehydrogenase</fullName>
    </recommendedName>
    <alternativeName>
        <fullName evidence="8">Polyol dehydrogenase</fullName>
    </alternativeName>
</protein>
<evidence type="ECO:0000256" key="8">
    <source>
        <dbReference type="ARBA" id="ARBA00032485"/>
    </source>
</evidence>
<dbReference type="PANTHER" id="PTHR43161:SF9">
    <property type="entry name" value="SORBITOL DEHYDROGENASE"/>
    <property type="match status" value="1"/>
</dbReference>
<name>A0A5N5TES6_9CRUS</name>
<evidence type="ECO:0000259" key="11">
    <source>
        <dbReference type="Pfam" id="PF08240"/>
    </source>
</evidence>
<dbReference type="PROSITE" id="PS00059">
    <property type="entry name" value="ADH_ZINC"/>
    <property type="match status" value="1"/>
</dbReference>
<dbReference type="OrthoDB" id="1879366at2759"/>
<organism evidence="12 13">
    <name type="scientific">Armadillidium nasatum</name>
    <dbReference type="NCBI Taxonomy" id="96803"/>
    <lineage>
        <taxon>Eukaryota</taxon>
        <taxon>Metazoa</taxon>
        <taxon>Ecdysozoa</taxon>
        <taxon>Arthropoda</taxon>
        <taxon>Crustacea</taxon>
        <taxon>Multicrustacea</taxon>
        <taxon>Malacostraca</taxon>
        <taxon>Eumalacostraca</taxon>
        <taxon>Peracarida</taxon>
        <taxon>Isopoda</taxon>
        <taxon>Oniscidea</taxon>
        <taxon>Crinocheta</taxon>
        <taxon>Armadillidiidae</taxon>
        <taxon>Armadillidium</taxon>
    </lineage>
</organism>
<evidence type="ECO:0000313" key="13">
    <source>
        <dbReference type="Proteomes" id="UP000326759"/>
    </source>
</evidence>
<comment type="similarity">
    <text evidence="2 9">Belongs to the zinc-containing alcohol dehydrogenase family.</text>
</comment>
<feature type="domain" description="Alcohol dehydrogenase-like C-terminal" evidence="10">
    <location>
        <begin position="145"/>
        <end position="275"/>
    </location>
</feature>
<keyword evidence="6" id="KW-0520">NAD</keyword>
<dbReference type="InterPro" id="IPR013149">
    <property type="entry name" value="ADH-like_C"/>
</dbReference>
<reference evidence="12 13" key="1">
    <citation type="journal article" date="2019" name="PLoS Biol.">
        <title>Sex chromosomes control vertical transmission of feminizing Wolbachia symbionts in an isopod.</title>
        <authorList>
            <person name="Becking T."/>
            <person name="Chebbi M.A."/>
            <person name="Giraud I."/>
            <person name="Moumen B."/>
            <person name="Laverre T."/>
            <person name="Caubet Y."/>
            <person name="Peccoud J."/>
            <person name="Gilbert C."/>
            <person name="Cordaux R."/>
        </authorList>
    </citation>
    <scope>NUCLEOTIDE SEQUENCE [LARGE SCALE GENOMIC DNA]</scope>
    <source>
        <strain evidence="12">ANa2</strain>
        <tissue evidence="12">Whole body excluding digestive tract and cuticle</tissue>
    </source>
</reference>
<dbReference type="GO" id="GO:0006062">
    <property type="term" value="P:sorbitol catabolic process"/>
    <property type="evidence" value="ECO:0007669"/>
    <property type="project" value="TreeGrafter"/>
</dbReference>